<feature type="transmembrane region" description="Helical" evidence="11">
    <location>
        <begin position="156"/>
        <end position="177"/>
    </location>
</feature>
<dbReference type="UniPathway" id="UPA00094"/>
<dbReference type="EC" id="2.3.1.199" evidence="11"/>
<gene>
    <name evidence="12" type="ORF">DME_LOCUS6436</name>
</gene>
<evidence type="ECO:0000313" key="15">
    <source>
        <dbReference type="WBParaSite" id="DME_0000207601-mRNA-1"/>
    </source>
</evidence>
<feature type="transmembrane region" description="Helical" evidence="11">
    <location>
        <begin position="107"/>
        <end position="130"/>
    </location>
</feature>
<feature type="transmembrane region" description="Helical" evidence="11">
    <location>
        <begin position="248"/>
        <end position="266"/>
    </location>
</feature>
<keyword evidence="9 11" id="KW-0472">Membrane</keyword>
<dbReference type="EMBL" id="UYYG01001155">
    <property type="protein sequence ID" value="VDN56463.1"/>
    <property type="molecule type" value="Genomic_DNA"/>
</dbReference>
<feature type="transmembrane region" description="Helical" evidence="11">
    <location>
        <begin position="207"/>
        <end position="228"/>
    </location>
</feature>
<name>A0A0N4U5F6_DRAME</name>
<dbReference type="STRING" id="318479.A0A0N4U5F6"/>
<keyword evidence="5 11" id="KW-0812">Transmembrane</keyword>
<evidence type="ECO:0000256" key="6">
    <source>
        <dbReference type="ARBA" id="ARBA00022832"/>
    </source>
</evidence>
<evidence type="ECO:0000256" key="9">
    <source>
        <dbReference type="ARBA" id="ARBA00023136"/>
    </source>
</evidence>
<evidence type="ECO:0000256" key="10">
    <source>
        <dbReference type="ARBA" id="ARBA00023160"/>
    </source>
</evidence>
<dbReference type="GO" id="GO:0019367">
    <property type="term" value="P:fatty acid elongation, saturated fatty acid"/>
    <property type="evidence" value="ECO:0007669"/>
    <property type="project" value="TreeGrafter"/>
</dbReference>
<keyword evidence="8 11" id="KW-0443">Lipid metabolism</keyword>
<dbReference type="GO" id="GO:0005789">
    <property type="term" value="C:endoplasmic reticulum membrane"/>
    <property type="evidence" value="ECO:0007669"/>
    <property type="project" value="TreeGrafter"/>
</dbReference>
<organism evidence="13 15">
    <name type="scientific">Dracunculus medinensis</name>
    <name type="common">Guinea worm</name>
    <dbReference type="NCBI Taxonomy" id="318479"/>
    <lineage>
        <taxon>Eukaryota</taxon>
        <taxon>Metazoa</taxon>
        <taxon>Ecdysozoa</taxon>
        <taxon>Nematoda</taxon>
        <taxon>Chromadorea</taxon>
        <taxon>Rhabditida</taxon>
        <taxon>Spirurina</taxon>
        <taxon>Dracunculoidea</taxon>
        <taxon>Dracunculidae</taxon>
        <taxon>Dracunculus</taxon>
    </lineage>
</organism>
<keyword evidence="4 11" id="KW-0808">Transferase</keyword>
<comment type="subcellular location">
    <subcellularLocation>
        <location evidence="1">Membrane</location>
        <topology evidence="1">Multi-pass membrane protein</topology>
    </subcellularLocation>
</comment>
<dbReference type="InterPro" id="IPR002076">
    <property type="entry name" value="ELO_fam"/>
</dbReference>
<evidence type="ECO:0000256" key="8">
    <source>
        <dbReference type="ARBA" id="ARBA00023098"/>
    </source>
</evidence>
<evidence type="ECO:0000256" key="11">
    <source>
        <dbReference type="RuleBase" id="RU361115"/>
    </source>
</evidence>
<feature type="transmembrane region" description="Helical" evidence="11">
    <location>
        <begin position="278"/>
        <end position="298"/>
    </location>
</feature>
<keyword evidence="6 11" id="KW-0276">Fatty acid metabolism</keyword>
<keyword evidence="3 11" id="KW-0444">Lipid biosynthesis</keyword>
<feature type="transmembrane region" description="Helical" evidence="11">
    <location>
        <begin position="77"/>
        <end position="95"/>
    </location>
</feature>
<dbReference type="Proteomes" id="UP000274756">
    <property type="component" value="Unassembled WGS sequence"/>
</dbReference>
<feature type="transmembrane region" description="Helical" evidence="11">
    <location>
        <begin position="7"/>
        <end position="24"/>
    </location>
</feature>
<dbReference type="GO" id="GO:0042761">
    <property type="term" value="P:very long-chain fatty acid biosynthetic process"/>
    <property type="evidence" value="ECO:0007669"/>
    <property type="project" value="TreeGrafter"/>
</dbReference>
<dbReference type="GO" id="GO:0030148">
    <property type="term" value="P:sphingolipid biosynthetic process"/>
    <property type="evidence" value="ECO:0007669"/>
    <property type="project" value="TreeGrafter"/>
</dbReference>
<dbReference type="WBParaSite" id="DME_0000207601-mRNA-1">
    <property type="protein sequence ID" value="DME_0000207601-mRNA-1"/>
    <property type="gene ID" value="DME_0000207601"/>
</dbReference>
<dbReference type="OrthoDB" id="10259681at2759"/>
<keyword evidence="7 11" id="KW-1133">Transmembrane helix</keyword>
<dbReference type="PANTHER" id="PTHR11157">
    <property type="entry name" value="FATTY ACID ACYL TRANSFERASE-RELATED"/>
    <property type="match status" value="1"/>
</dbReference>
<dbReference type="GO" id="GO:0034626">
    <property type="term" value="P:fatty acid elongation, polyunsaturated fatty acid"/>
    <property type="evidence" value="ECO:0007669"/>
    <property type="project" value="TreeGrafter"/>
</dbReference>
<proteinExistence type="inferred from homology"/>
<evidence type="ECO:0000256" key="3">
    <source>
        <dbReference type="ARBA" id="ARBA00022516"/>
    </source>
</evidence>
<dbReference type="GO" id="GO:0034625">
    <property type="term" value="P:fatty acid elongation, monounsaturated fatty acid"/>
    <property type="evidence" value="ECO:0007669"/>
    <property type="project" value="TreeGrafter"/>
</dbReference>
<evidence type="ECO:0000256" key="2">
    <source>
        <dbReference type="ARBA" id="ARBA00005194"/>
    </source>
</evidence>
<dbReference type="GO" id="GO:0009922">
    <property type="term" value="F:fatty acid elongase activity"/>
    <property type="evidence" value="ECO:0007669"/>
    <property type="project" value="UniProtKB-EC"/>
</dbReference>
<evidence type="ECO:0000256" key="5">
    <source>
        <dbReference type="ARBA" id="ARBA00022692"/>
    </source>
</evidence>
<dbReference type="AlphaFoldDB" id="A0A0N4U5F6"/>
<evidence type="ECO:0000256" key="7">
    <source>
        <dbReference type="ARBA" id="ARBA00022989"/>
    </source>
</evidence>
<dbReference type="PANTHER" id="PTHR11157:SF29">
    <property type="entry name" value="ELONGATION OF LONG CHAIN FATTY ACIDS PROTEIN 5"/>
    <property type="match status" value="1"/>
</dbReference>
<evidence type="ECO:0000313" key="13">
    <source>
        <dbReference type="Proteomes" id="UP000038040"/>
    </source>
</evidence>
<accession>A0A0N4U5F6</accession>
<evidence type="ECO:0000256" key="1">
    <source>
        <dbReference type="ARBA" id="ARBA00004141"/>
    </source>
</evidence>
<sequence length="319" mass="37397">LTFALNLWNLWLAVFSVVGSYFTGVELYNDIVHKGLVVKDLIVIADKFYQWKMSLIFSSKFDYERAKNWISNMESTAFNLSLLYIISIFSIKYTLQNRKALNLKWPLVLWNAFLAIFSVTGFVRITPVFIQQIKQQGVISTFTKIGPLFNDNVAGYWTFLWVLSKLPEFVDTIFIVLRKRPLIFMHWYHHALTSYFGFVAYASSDAFLIWIVWLNYFIHSLMYSYFMLQSLRLRLPPQVAQLLTASQIIQFLITHVVMIYLAFLVLTTDGKYDISVRGFLTGAFMEITYLILWIRFYYDSYINNGGRKYSIHMKADKAA</sequence>
<dbReference type="Pfam" id="PF01151">
    <property type="entry name" value="ELO"/>
    <property type="match status" value="1"/>
</dbReference>
<comment type="pathway">
    <text evidence="2">Lipid metabolism; fatty acid biosynthesis.</text>
</comment>
<reference evidence="12 14" key="2">
    <citation type="submission" date="2018-11" db="EMBL/GenBank/DDBJ databases">
        <authorList>
            <consortium name="Pathogen Informatics"/>
        </authorList>
    </citation>
    <scope>NUCLEOTIDE SEQUENCE [LARGE SCALE GENOMIC DNA]</scope>
</reference>
<keyword evidence="14" id="KW-1185">Reference proteome</keyword>
<evidence type="ECO:0000256" key="4">
    <source>
        <dbReference type="ARBA" id="ARBA00022679"/>
    </source>
</evidence>
<comment type="similarity">
    <text evidence="11">Belongs to the ELO family.</text>
</comment>
<protein>
    <recommendedName>
        <fullName evidence="11">Elongation of very long chain fatty acids protein</fullName>
        <ecNumber evidence="11">2.3.1.199</ecNumber>
    </recommendedName>
    <alternativeName>
        <fullName evidence="11">Very-long-chain 3-oxoacyl-CoA synthase</fullName>
    </alternativeName>
</protein>
<comment type="catalytic activity">
    <reaction evidence="11">
        <text>a very-long-chain acyl-CoA + malonyl-CoA + H(+) = a very-long-chain 3-oxoacyl-CoA + CO2 + CoA</text>
        <dbReference type="Rhea" id="RHEA:32727"/>
        <dbReference type="ChEBI" id="CHEBI:15378"/>
        <dbReference type="ChEBI" id="CHEBI:16526"/>
        <dbReference type="ChEBI" id="CHEBI:57287"/>
        <dbReference type="ChEBI" id="CHEBI:57384"/>
        <dbReference type="ChEBI" id="CHEBI:90725"/>
        <dbReference type="ChEBI" id="CHEBI:90736"/>
        <dbReference type="EC" id="2.3.1.199"/>
    </reaction>
</comment>
<evidence type="ECO:0000313" key="14">
    <source>
        <dbReference type="Proteomes" id="UP000274756"/>
    </source>
</evidence>
<dbReference type="Proteomes" id="UP000038040">
    <property type="component" value="Unplaced"/>
</dbReference>
<reference evidence="15" key="1">
    <citation type="submission" date="2016-04" db="UniProtKB">
        <authorList>
            <consortium name="WormBaseParasite"/>
        </authorList>
    </citation>
    <scope>IDENTIFICATION</scope>
</reference>
<keyword evidence="10 11" id="KW-0275">Fatty acid biosynthesis</keyword>
<evidence type="ECO:0000313" key="12">
    <source>
        <dbReference type="EMBL" id="VDN56463.1"/>
    </source>
</evidence>